<dbReference type="EMBL" id="CP058649">
    <property type="protein sequence ID" value="QUI24228.1"/>
    <property type="molecule type" value="Genomic_DNA"/>
</dbReference>
<sequence>MLKNETILKAVQQLLGKDNISKADILSIKALNLNNKQLMDISDLAVFENLVKLEIKQNAIIDFSPLSNLFQLEELDISNDPWNESPQRNKIKSLDFVQKLVNLKYVNFSHTALTTIDFVKYLPKLQRIEAMCNKISDLSPLKHCSDLRAMNFYSCRIWDIDVCRYLPKLEGISINENAVRDLSPLENCINLRVLNVHSNKLGDISCLKNLTQITYITLDQNSIGDISVLKNMPNINHLTLSLNPYIKDMSVLKELKKLSYAEVANLDLTPVQKHELQEDHPKCKFVWSY</sequence>
<dbReference type="AlphaFoldDB" id="A0A8J8MMZ3"/>
<evidence type="ECO:0000313" key="4">
    <source>
        <dbReference type="Proteomes" id="UP000683246"/>
    </source>
</evidence>
<dbReference type="KEGG" id="vpy:HZI73_18875"/>
<dbReference type="Proteomes" id="UP000683246">
    <property type="component" value="Chromosome"/>
</dbReference>
<dbReference type="SUPFAM" id="SSF52058">
    <property type="entry name" value="L domain-like"/>
    <property type="match status" value="1"/>
</dbReference>
<evidence type="ECO:0000256" key="1">
    <source>
        <dbReference type="ARBA" id="ARBA00022614"/>
    </source>
</evidence>
<dbReference type="PANTHER" id="PTHR46652:SF3">
    <property type="entry name" value="LEUCINE-RICH REPEAT-CONTAINING PROTEIN 9"/>
    <property type="match status" value="1"/>
</dbReference>
<dbReference type="InterPro" id="IPR001611">
    <property type="entry name" value="Leu-rich_rpt"/>
</dbReference>
<protein>
    <submittedName>
        <fullName evidence="3">Leucine-rich repeat domain-containing protein</fullName>
    </submittedName>
</protein>
<dbReference type="Pfam" id="PF12799">
    <property type="entry name" value="LRR_4"/>
    <property type="match status" value="2"/>
</dbReference>
<organism evidence="3 4">
    <name type="scientific">Vallitalea pronyensis</name>
    <dbReference type="NCBI Taxonomy" id="1348613"/>
    <lineage>
        <taxon>Bacteria</taxon>
        <taxon>Bacillati</taxon>
        <taxon>Bacillota</taxon>
        <taxon>Clostridia</taxon>
        <taxon>Lachnospirales</taxon>
        <taxon>Vallitaleaceae</taxon>
        <taxon>Vallitalea</taxon>
    </lineage>
</organism>
<keyword evidence="1" id="KW-0433">Leucine-rich repeat</keyword>
<name>A0A8J8MMZ3_9FIRM</name>
<keyword evidence="4" id="KW-1185">Reference proteome</keyword>
<gene>
    <name evidence="3" type="ORF">HZI73_18875</name>
</gene>
<reference evidence="3" key="1">
    <citation type="submission" date="2020-07" db="EMBL/GenBank/DDBJ databases">
        <title>Vallitalea pronyensis genome.</title>
        <authorList>
            <person name="Postec A."/>
        </authorList>
    </citation>
    <scope>NUCLEOTIDE SEQUENCE</scope>
    <source>
        <strain evidence="3">FatNI3</strain>
    </source>
</reference>
<evidence type="ECO:0000256" key="2">
    <source>
        <dbReference type="ARBA" id="ARBA00022737"/>
    </source>
</evidence>
<dbReference type="RefSeq" id="WP_212694922.1">
    <property type="nucleotide sequence ID" value="NZ_CP058649.1"/>
</dbReference>
<evidence type="ECO:0000313" key="3">
    <source>
        <dbReference type="EMBL" id="QUI24228.1"/>
    </source>
</evidence>
<dbReference type="InterPro" id="IPR032675">
    <property type="entry name" value="LRR_dom_sf"/>
</dbReference>
<proteinExistence type="predicted"/>
<dbReference type="InterPro" id="IPR050836">
    <property type="entry name" value="SDS22/Internalin_LRR"/>
</dbReference>
<dbReference type="Gene3D" id="3.80.10.10">
    <property type="entry name" value="Ribonuclease Inhibitor"/>
    <property type="match status" value="2"/>
</dbReference>
<dbReference type="PANTHER" id="PTHR46652">
    <property type="entry name" value="LEUCINE-RICH REPEAT AND IQ DOMAIN-CONTAINING PROTEIN 1-RELATED"/>
    <property type="match status" value="1"/>
</dbReference>
<dbReference type="InterPro" id="IPR025875">
    <property type="entry name" value="Leu-rich_rpt_4"/>
</dbReference>
<accession>A0A8J8MMZ3</accession>
<dbReference type="PROSITE" id="PS51450">
    <property type="entry name" value="LRR"/>
    <property type="match status" value="1"/>
</dbReference>
<keyword evidence="2" id="KW-0677">Repeat</keyword>